<name>A0A7L9U0A5_9BURK</name>
<keyword evidence="2" id="KW-1185">Reference proteome</keyword>
<evidence type="ECO:0000313" key="1">
    <source>
        <dbReference type="EMBL" id="QOL48317.1"/>
    </source>
</evidence>
<accession>A0A7L9U0A5</accession>
<dbReference type="KEGG" id="mlir:LPB04_15175"/>
<organism evidence="1 2">
    <name type="scientific">Massilia litorea</name>
    <dbReference type="NCBI Taxonomy" id="2769491"/>
    <lineage>
        <taxon>Bacteria</taxon>
        <taxon>Pseudomonadati</taxon>
        <taxon>Pseudomonadota</taxon>
        <taxon>Betaproteobacteria</taxon>
        <taxon>Burkholderiales</taxon>
        <taxon>Oxalobacteraceae</taxon>
        <taxon>Telluria group</taxon>
        <taxon>Massilia</taxon>
    </lineage>
</organism>
<evidence type="ECO:0000313" key="2">
    <source>
        <dbReference type="Proteomes" id="UP000593875"/>
    </source>
</evidence>
<reference evidence="1 2" key="1">
    <citation type="submission" date="2020-10" db="EMBL/GenBank/DDBJ databases">
        <title>Genome sequencing of Massilia sp. LPB0304.</title>
        <authorList>
            <person name="Kim J."/>
        </authorList>
    </citation>
    <scope>NUCLEOTIDE SEQUENCE [LARGE SCALE GENOMIC DNA]</scope>
    <source>
        <strain evidence="1 2">LPB0304</strain>
    </source>
</reference>
<protein>
    <submittedName>
        <fullName evidence="1">Uncharacterized protein</fullName>
    </submittedName>
</protein>
<dbReference type="EMBL" id="CP062941">
    <property type="protein sequence ID" value="QOL48317.1"/>
    <property type="molecule type" value="Genomic_DNA"/>
</dbReference>
<proteinExistence type="predicted"/>
<sequence>MNTIAITSPAPAKASFRDMLRRFGAELRRAFELSGAPYVDGPMPPL</sequence>
<dbReference type="Proteomes" id="UP000593875">
    <property type="component" value="Chromosome"/>
</dbReference>
<dbReference type="RefSeq" id="WP_193685363.1">
    <property type="nucleotide sequence ID" value="NZ_CP062941.1"/>
</dbReference>
<gene>
    <name evidence="1" type="ORF">LPB04_15175</name>
</gene>
<dbReference type="AlphaFoldDB" id="A0A7L9U0A5"/>